<proteinExistence type="predicted"/>
<evidence type="ECO:0000256" key="1">
    <source>
        <dbReference type="SAM" id="MobiDB-lite"/>
    </source>
</evidence>
<sequence>MADAPAPTTWVSSLGNVFTAQGGAAAAGNGSASAALPSFGSGAATVASTIGSREDKNSMMAAFLDLDLELTAGGSVVAAASEGSAAKALLAKKDEEKAREEATAALHLARKQLHDRQQQQSRTKPTGAALLQAIDAFAGEVEQSETLTRKVLGTQNRRARQKAEKARERTDAYGRGGRSQRDAKRMLRKEKYRHVY</sequence>
<feature type="region of interest" description="Disordered" evidence="1">
    <location>
        <begin position="148"/>
        <end position="196"/>
    </location>
</feature>
<comment type="caution">
    <text evidence="2">The sequence shown here is derived from an EMBL/GenBank/DDBJ whole genome shotgun (WGS) entry which is preliminary data.</text>
</comment>
<dbReference type="AlphaFoldDB" id="A0AAD5M7A6"/>
<organism evidence="2 3">
    <name type="scientific">Pythium insidiosum</name>
    <name type="common">Pythiosis disease agent</name>
    <dbReference type="NCBI Taxonomy" id="114742"/>
    <lineage>
        <taxon>Eukaryota</taxon>
        <taxon>Sar</taxon>
        <taxon>Stramenopiles</taxon>
        <taxon>Oomycota</taxon>
        <taxon>Peronosporomycetes</taxon>
        <taxon>Pythiales</taxon>
        <taxon>Pythiaceae</taxon>
        <taxon>Pythium</taxon>
    </lineage>
</organism>
<accession>A0AAD5M7A6</accession>
<feature type="compositionally biased region" description="Basic and acidic residues" evidence="1">
    <location>
        <begin position="161"/>
        <end position="172"/>
    </location>
</feature>
<evidence type="ECO:0000313" key="2">
    <source>
        <dbReference type="EMBL" id="KAJ0407221.1"/>
    </source>
</evidence>
<feature type="compositionally biased region" description="Basic residues" evidence="1">
    <location>
        <begin position="186"/>
        <end position="196"/>
    </location>
</feature>
<gene>
    <name evidence="2" type="ORF">P43SY_007996</name>
</gene>
<keyword evidence="3" id="KW-1185">Reference proteome</keyword>
<dbReference type="Proteomes" id="UP001209570">
    <property type="component" value="Unassembled WGS sequence"/>
</dbReference>
<protein>
    <submittedName>
        <fullName evidence="2">Uncharacterized protein</fullName>
    </submittedName>
</protein>
<name>A0AAD5M7A6_PYTIN</name>
<evidence type="ECO:0000313" key="3">
    <source>
        <dbReference type="Proteomes" id="UP001209570"/>
    </source>
</evidence>
<reference evidence="2" key="1">
    <citation type="submission" date="2021-12" db="EMBL/GenBank/DDBJ databases">
        <title>Prjna785345.</title>
        <authorList>
            <person name="Rujirawat T."/>
            <person name="Krajaejun T."/>
        </authorList>
    </citation>
    <scope>NUCLEOTIDE SEQUENCE</scope>
    <source>
        <strain evidence="2">Pi057C3</strain>
    </source>
</reference>
<dbReference type="EMBL" id="JAKCXM010000023">
    <property type="protein sequence ID" value="KAJ0407221.1"/>
    <property type="molecule type" value="Genomic_DNA"/>
</dbReference>